<dbReference type="Pfam" id="PF04937">
    <property type="entry name" value="DUF659"/>
    <property type="match status" value="1"/>
</dbReference>
<dbReference type="KEGG" id="cput:CONPUDRAFT_21500"/>
<keyword evidence="3" id="KW-1185">Reference proteome</keyword>
<name>A0A5M3MQY7_CONPW</name>
<proteinExistence type="predicted"/>
<comment type="caution">
    <text evidence="2">The sequence shown here is derived from an EMBL/GenBank/DDBJ whole genome shotgun (WGS) entry which is preliminary data.</text>
</comment>
<dbReference type="OMA" id="WLINTID"/>
<dbReference type="EMBL" id="JH711578">
    <property type="protein sequence ID" value="EIW81490.1"/>
    <property type="molecule type" value="Genomic_DNA"/>
</dbReference>
<evidence type="ECO:0000313" key="3">
    <source>
        <dbReference type="Proteomes" id="UP000053558"/>
    </source>
</evidence>
<gene>
    <name evidence="2" type="ORF">CONPUDRAFT_21500</name>
</gene>
<dbReference type="InterPro" id="IPR007021">
    <property type="entry name" value="DUF659"/>
</dbReference>
<accession>A0A5M3MQY7</accession>
<evidence type="ECO:0000313" key="2">
    <source>
        <dbReference type="EMBL" id="EIW81490.1"/>
    </source>
</evidence>
<feature type="non-terminal residue" evidence="2">
    <location>
        <position position="173"/>
    </location>
</feature>
<dbReference type="AlphaFoldDB" id="A0A5M3MQY7"/>
<feature type="domain" description="DUF659" evidence="1">
    <location>
        <begin position="46"/>
        <end position="172"/>
    </location>
</feature>
<dbReference type="GeneID" id="19206541"/>
<organism evidence="2 3">
    <name type="scientific">Coniophora puteana (strain RWD-64-598)</name>
    <name type="common">Brown rot fungus</name>
    <dbReference type="NCBI Taxonomy" id="741705"/>
    <lineage>
        <taxon>Eukaryota</taxon>
        <taxon>Fungi</taxon>
        <taxon>Dikarya</taxon>
        <taxon>Basidiomycota</taxon>
        <taxon>Agaricomycotina</taxon>
        <taxon>Agaricomycetes</taxon>
        <taxon>Agaricomycetidae</taxon>
        <taxon>Boletales</taxon>
        <taxon>Coniophorineae</taxon>
        <taxon>Coniophoraceae</taxon>
        <taxon>Coniophora</taxon>
    </lineage>
</organism>
<feature type="non-terminal residue" evidence="2">
    <location>
        <position position="1"/>
    </location>
</feature>
<sequence>WTPALQQEFERRILRLTVSAGLPFSWADNPEWQAFCHKFIPAAKLPSQRTLSRRLLPEAVAEGRASIRAAAQGHEATLQADGWTGLNSHHLIAFMITVNNQVHTVQVDDVSAERKTADNLLDRLQAVIDKVNTEWKAPIIAVVTDASGESRKARRLLGERHPELMVLDCYAHQ</sequence>
<dbReference type="OrthoDB" id="2423954at2759"/>
<protein>
    <recommendedName>
        <fullName evidence="1">DUF659 domain-containing protein</fullName>
    </recommendedName>
</protein>
<reference evidence="3" key="1">
    <citation type="journal article" date="2012" name="Science">
        <title>The Paleozoic origin of enzymatic lignin decomposition reconstructed from 31 fungal genomes.</title>
        <authorList>
            <person name="Floudas D."/>
            <person name="Binder M."/>
            <person name="Riley R."/>
            <person name="Barry K."/>
            <person name="Blanchette R.A."/>
            <person name="Henrissat B."/>
            <person name="Martinez A.T."/>
            <person name="Otillar R."/>
            <person name="Spatafora J.W."/>
            <person name="Yadav J.S."/>
            <person name="Aerts A."/>
            <person name="Benoit I."/>
            <person name="Boyd A."/>
            <person name="Carlson A."/>
            <person name="Copeland A."/>
            <person name="Coutinho P.M."/>
            <person name="de Vries R.P."/>
            <person name="Ferreira P."/>
            <person name="Findley K."/>
            <person name="Foster B."/>
            <person name="Gaskell J."/>
            <person name="Glotzer D."/>
            <person name="Gorecki P."/>
            <person name="Heitman J."/>
            <person name="Hesse C."/>
            <person name="Hori C."/>
            <person name="Igarashi K."/>
            <person name="Jurgens J.A."/>
            <person name="Kallen N."/>
            <person name="Kersten P."/>
            <person name="Kohler A."/>
            <person name="Kuees U."/>
            <person name="Kumar T.K.A."/>
            <person name="Kuo A."/>
            <person name="LaButti K."/>
            <person name="Larrondo L.F."/>
            <person name="Lindquist E."/>
            <person name="Ling A."/>
            <person name="Lombard V."/>
            <person name="Lucas S."/>
            <person name="Lundell T."/>
            <person name="Martin R."/>
            <person name="McLaughlin D.J."/>
            <person name="Morgenstern I."/>
            <person name="Morin E."/>
            <person name="Murat C."/>
            <person name="Nagy L.G."/>
            <person name="Nolan M."/>
            <person name="Ohm R.A."/>
            <person name="Patyshakuliyeva A."/>
            <person name="Rokas A."/>
            <person name="Ruiz-Duenas F.J."/>
            <person name="Sabat G."/>
            <person name="Salamov A."/>
            <person name="Samejima M."/>
            <person name="Schmutz J."/>
            <person name="Slot J.C."/>
            <person name="St John F."/>
            <person name="Stenlid J."/>
            <person name="Sun H."/>
            <person name="Sun S."/>
            <person name="Syed K."/>
            <person name="Tsang A."/>
            <person name="Wiebenga A."/>
            <person name="Young D."/>
            <person name="Pisabarro A."/>
            <person name="Eastwood D.C."/>
            <person name="Martin F."/>
            <person name="Cullen D."/>
            <person name="Grigoriev I.V."/>
            <person name="Hibbett D.S."/>
        </authorList>
    </citation>
    <scope>NUCLEOTIDE SEQUENCE [LARGE SCALE GENOMIC DNA]</scope>
    <source>
        <strain evidence="3">RWD-64-598 SS2</strain>
    </source>
</reference>
<dbReference type="RefSeq" id="XP_007768175.1">
    <property type="nucleotide sequence ID" value="XM_007769985.1"/>
</dbReference>
<evidence type="ECO:0000259" key="1">
    <source>
        <dbReference type="Pfam" id="PF04937"/>
    </source>
</evidence>
<dbReference type="Proteomes" id="UP000053558">
    <property type="component" value="Unassembled WGS sequence"/>
</dbReference>